<dbReference type="EMBL" id="JADEXQ010000126">
    <property type="protein sequence ID" value="MBE9032811.1"/>
    <property type="molecule type" value="Genomic_DNA"/>
</dbReference>
<accession>A0A928VQH9</accession>
<feature type="region of interest" description="Disordered" evidence="1">
    <location>
        <begin position="105"/>
        <end position="128"/>
    </location>
</feature>
<reference evidence="2" key="1">
    <citation type="submission" date="2020-10" db="EMBL/GenBank/DDBJ databases">
        <authorList>
            <person name="Castelo-Branco R."/>
            <person name="Eusebio N."/>
            <person name="Adriana R."/>
            <person name="Vieira A."/>
            <person name="Brugerolle De Fraissinette N."/>
            <person name="Rezende De Castro R."/>
            <person name="Schneider M.P."/>
            <person name="Vasconcelos V."/>
            <person name="Leao P.N."/>
        </authorList>
    </citation>
    <scope>NUCLEOTIDE SEQUENCE</scope>
    <source>
        <strain evidence="2">LEGE 11480</strain>
    </source>
</reference>
<evidence type="ECO:0000256" key="1">
    <source>
        <dbReference type="SAM" id="MobiDB-lite"/>
    </source>
</evidence>
<feature type="compositionally biased region" description="Low complexity" evidence="1">
    <location>
        <begin position="105"/>
        <end position="114"/>
    </location>
</feature>
<gene>
    <name evidence="2" type="ORF">IQ266_24040</name>
</gene>
<protein>
    <submittedName>
        <fullName evidence="2">Uncharacterized protein</fullName>
    </submittedName>
</protein>
<organism evidence="2 3">
    <name type="scientific">Romeriopsis navalis LEGE 11480</name>
    <dbReference type="NCBI Taxonomy" id="2777977"/>
    <lineage>
        <taxon>Bacteria</taxon>
        <taxon>Bacillati</taxon>
        <taxon>Cyanobacteriota</taxon>
        <taxon>Cyanophyceae</taxon>
        <taxon>Leptolyngbyales</taxon>
        <taxon>Leptolyngbyaceae</taxon>
        <taxon>Romeriopsis</taxon>
        <taxon>Romeriopsis navalis</taxon>
    </lineage>
</organism>
<evidence type="ECO:0000313" key="3">
    <source>
        <dbReference type="Proteomes" id="UP000625316"/>
    </source>
</evidence>
<dbReference type="RefSeq" id="WP_264327630.1">
    <property type="nucleotide sequence ID" value="NZ_JADEXQ010000126.1"/>
</dbReference>
<feature type="compositionally biased region" description="Polar residues" evidence="1">
    <location>
        <begin position="115"/>
        <end position="125"/>
    </location>
</feature>
<dbReference type="AlphaFoldDB" id="A0A928VQH9"/>
<keyword evidence="3" id="KW-1185">Reference proteome</keyword>
<dbReference type="Proteomes" id="UP000625316">
    <property type="component" value="Unassembled WGS sequence"/>
</dbReference>
<comment type="caution">
    <text evidence="2">The sequence shown here is derived from an EMBL/GenBank/DDBJ whole genome shotgun (WGS) entry which is preliminary data.</text>
</comment>
<evidence type="ECO:0000313" key="2">
    <source>
        <dbReference type="EMBL" id="MBE9032811.1"/>
    </source>
</evidence>
<name>A0A928VQH9_9CYAN</name>
<proteinExistence type="predicted"/>
<sequence>MIICPITSKTGKVYITFGGGLLVADSRKTPMQIVGEYDNQVINGAGCGGGQVRHKMWLNAGGSASPAGATQSVFTIYTLNDRAIRSGALPNTPPIVFKDASNTNTGGNSAGTTNMHGTKQKTGVTTRRDAHGMARTLSGMYIHTVDRLRNNIEVFNTITLVRSTYDLTSADGQGKGKGACAAAPVLDDAQLFGNDPAPDLIEPTPDGKYLVIALRGPVPVSVNHSAQGSCPGVGIVELTQVGALGKLVGVLRSTNIVDTATGKAPGGVAYKGAERSDIHGAAVRRKQSSCRRKVDR</sequence>